<reference evidence="2 3" key="1">
    <citation type="journal article" date="2019" name="Int. J. Syst. Evol. Microbiol.">
        <title>The Global Catalogue of Microorganisms (GCM) 10K type strain sequencing project: providing services to taxonomists for standard genome sequencing and annotation.</title>
        <authorList>
            <consortium name="The Broad Institute Genomics Platform"/>
            <consortium name="The Broad Institute Genome Sequencing Center for Infectious Disease"/>
            <person name="Wu L."/>
            <person name="Ma J."/>
        </authorList>
    </citation>
    <scope>NUCLEOTIDE SEQUENCE [LARGE SCALE GENOMIC DNA]</scope>
    <source>
        <strain evidence="2 3">JCM 9933</strain>
    </source>
</reference>
<comment type="caution">
    <text evidence="2">The sequence shown here is derived from an EMBL/GenBank/DDBJ whole genome shotgun (WGS) entry which is preliminary data.</text>
</comment>
<gene>
    <name evidence="2" type="ORF">GCM10009416_38110</name>
</gene>
<evidence type="ECO:0008006" key="4">
    <source>
        <dbReference type="Google" id="ProtNLM"/>
    </source>
</evidence>
<evidence type="ECO:0000313" key="3">
    <source>
        <dbReference type="Proteomes" id="UP001501588"/>
    </source>
</evidence>
<dbReference type="Proteomes" id="UP001501588">
    <property type="component" value="Unassembled WGS sequence"/>
</dbReference>
<sequence length="142" mass="14882">MALFGKPRVVRLLEVASRAELLRRRRQVRGAALRAGLGVATALFALFLLVWLHVTAWAALAGPLGPVGAAFALVALDLAVAAVLGWLAGRGRTDAVADQAIAVRNTALRGAEMEARTLGGLLRAAPDEAPGGKRRVRIYPAS</sequence>
<evidence type="ECO:0000256" key="1">
    <source>
        <dbReference type="SAM" id="Phobius"/>
    </source>
</evidence>
<protein>
    <recommendedName>
        <fullName evidence="4">Phage holin family protein</fullName>
    </recommendedName>
</protein>
<keyword evidence="1" id="KW-0472">Membrane</keyword>
<name>A0ABN1FRM9_9PROT</name>
<dbReference type="RefSeq" id="WP_343896979.1">
    <property type="nucleotide sequence ID" value="NZ_BAAAFZ010000060.1"/>
</dbReference>
<organism evidence="2 3">
    <name type="scientific">Craurococcus roseus</name>
    <dbReference type="NCBI Taxonomy" id="77585"/>
    <lineage>
        <taxon>Bacteria</taxon>
        <taxon>Pseudomonadati</taxon>
        <taxon>Pseudomonadota</taxon>
        <taxon>Alphaproteobacteria</taxon>
        <taxon>Acetobacterales</taxon>
        <taxon>Acetobacteraceae</taxon>
        <taxon>Craurococcus</taxon>
    </lineage>
</organism>
<proteinExistence type="predicted"/>
<keyword evidence="3" id="KW-1185">Reference proteome</keyword>
<accession>A0ABN1FRM9</accession>
<keyword evidence="1" id="KW-0812">Transmembrane</keyword>
<keyword evidence="1" id="KW-1133">Transmembrane helix</keyword>
<evidence type="ECO:0000313" key="2">
    <source>
        <dbReference type="EMBL" id="GAA0596104.1"/>
    </source>
</evidence>
<feature type="transmembrane region" description="Helical" evidence="1">
    <location>
        <begin position="31"/>
        <end position="52"/>
    </location>
</feature>
<dbReference type="EMBL" id="BAAAFZ010000060">
    <property type="protein sequence ID" value="GAA0596104.1"/>
    <property type="molecule type" value="Genomic_DNA"/>
</dbReference>
<feature type="transmembrane region" description="Helical" evidence="1">
    <location>
        <begin position="64"/>
        <end position="87"/>
    </location>
</feature>